<feature type="active site" description="Tele-AMP-histidine intermediate" evidence="1">
    <location>
        <position position="163"/>
    </location>
</feature>
<evidence type="ECO:0000313" key="6">
    <source>
        <dbReference type="Proteomes" id="UP001381693"/>
    </source>
</evidence>
<dbReference type="InterPro" id="IPR001310">
    <property type="entry name" value="Histidine_triad_HIT"/>
</dbReference>
<dbReference type="CDD" id="cd01276">
    <property type="entry name" value="PKCI_related"/>
    <property type="match status" value="1"/>
</dbReference>
<evidence type="ECO:0000313" key="5">
    <source>
        <dbReference type="EMBL" id="KAK7086076.1"/>
    </source>
</evidence>
<dbReference type="PROSITE" id="PS51084">
    <property type="entry name" value="HIT_2"/>
    <property type="match status" value="1"/>
</dbReference>
<evidence type="ECO:0000256" key="2">
    <source>
        <dbReference type="PIRSR" id="PIRSR601310-3"/>
    </source>
</evidence>
<feature type="domain" description="HIT" evidence="4">
    <location>
        <begin position="69"/>
        <end position="177"/>
    </location>
</feature>
<dbReference type="PANTHER" id="PTHR23089">
    <property type="entry name" value="HISTIDINE TRIAD HIT PROTEIN"/>
    <property type="match status" value="1"/>
</dbReference>
<dbReference type="EMBL" id="JAXCGZ010000385">
    <property type="protein sequence ID" value="KAK7086076.1"/>
    <property type="molecule type" value="Genomic_DNA"/>
</dbReference>
<dbReference type="SUPFAM" id="SSF54197">
    <property type="entry name" value="HIT-like"/>
    <property type="match status" value="1"/>
</dbReference>
<name>A0AAN9A9I5_HALRR</name>
<dbReference type="Proteomes" id="UP001381693">
    <property type="component" value="Unassembled WGS sequence"/>
</dbReference>
<sequence>MSYTVGVLRPLNSLINSRLITPCLIRASVKMNNINVWHQSPRNQSWRMLSNEVSAAQAATAKRKLQPTIFDKILDRTIPADIVYEDDQCLAFRDVSPQAPVHILVIPKRRISMLSDAKETDEKLLGHLLLAVTKVAAQEKLDNGYRIVINNGKDGAQSVYHLHIHILGGRQMSWPPG</sequence>
<dbReference type="Gene3D" id="3.30.428.10">
    <property type="entry name" value="HIT-like"/>
    <property type="match status" value="1"/>
</dbReference>
<protein>
    <submittedName>
        <fullName evidence="5">Histidine triad nucleotide-binding protein 2, mitochondrial</fullName>
    </submittedName>
</protein>
<evidence type="ECO:0000259" key="4">
    <source>
        <dbReference type="PROSITE" id="PS51084"/>
    </source>
</evidence>
<proteinExistence type="predicted"/>
<dbReference type="Pfam" id="PF01230">
    <property type="entry name" value="HIT"/>
    <property type="match status" value="1"/>
</dbReference>
<evidence type="ECO:0000256" key="3">
    <source>
        <dbReference type="PROSITE-ProRule" id="PRU00464"/>
    </source>
</evidence>
<dbReference type="PRINTS" id="PR00332">
    <property type="entry name" value="HISTRIAD"/>
</dbReference>
<dbReference type="FunFam" id="3.30.428.10:FF:000005">
    <property type="entry name" value="Histidine triad nucleotide-binding protein 1"/>
    <property type="match status" value="1"/>
</dbReference>
<dbReference type="InterPro" id="IPR036265">
    <property type="entry name" value="HIT-like_sf"/>
</dbReference>
<evidence type="ECO:0000256" key="1">
    <source>
        <dbReference type="PIRSR" id="PIRSR601310-1"/>
    </source>
</evidence>
<dbReference type="AlphaFoldDB" id="A0AAN9A9I5"/>
<feature type="short sequence motif" description="Histidine triad motif" evidence="2 3">
    <location>
        <begin position="161"/>
        <end position="165"/>
    </location>
</feature>
<accession>A0AAN9A9I5</accession>
<dbReference type="GO" id="GO:0003824">
    <property type="term" value="F:catalytic activity"/>
    <property type="evidence" value="ECO:0007669"/>
    <property type="project" value="InterPro"/>
</dbReference>
<dbReference type="PROSITE" id="PS00892">
    <property type="entry name" value="HIT_1"/>
    <property type="match status" value="1"/>
</dbReference>
<dbReference type="InterPro" id="IPR011146">
    <property type="entry name" value="HIT-like"/>
</dbReference>
<keyword evidence="6" id="KW-1185">Reference proteome</keyword>
<reference evidence="5 6" key="1">
    <citation type="submission" date="2023-11" db="EMBL/GenBank/DDBJ databases">
        <title>Halocaridina rubra genome assembly.</title>
        <authorList>
            <person name="Smith C."/>
        </authorList>
    </citation>
    <scope>NUCLEOTIDE SEQUENCE [LARGE SCALE GENOMIC DNA]</scope>
    <source>
        <strain evidence="5">EP-1</strain>
        <tissue evidence="5">Whole</tissue>
    </source>
</reference>
<organism evidence="5 6">
    <name type="scientific">Halocaridina rubra</name>
    <name type="common">Hawaiian red shrimp</name>
    <dbReference type="NCBI Taxonomy" id="373956"/>
    <lineage>
        <taxon>Eukaryota</taxon>
        <taxon>Metazoa</taxon>
        <taxon>Ecdysozoa</taxon>
        <taxon>Arthropoda</taxon>
        <taxon>Crustacea</taxon>
        <taxon>Multicrustacea</taxon>
        <taxon>Malacostraca</taxon>
        <taxon>Eumalacostraca</taxon>
        <taxon>Eucarida</taxon>
        <taxon>Decapoda</taxon>
        <taxon>Pleocyemata</taxon>
        <taxon>Caridea</taxon>
        <taxon>Atyoidea</taxon>
        <taxon>Atyidae</taxon>
        <taxon>Halocaridina</taxon>
    </lineage>
</organism>
<comment type="caution">
    <text evidence="5">The sequence shown here is derived from an EMBL/GenBank/DDBJ whole genome shotgun (WGS) entry which is preliminary data.</text>
</comment>
<dbReference type="InterPro" id="IPR019808">
    <property type="entry name" value="Histidine_triad_CS"/>
</dbReference>
<gene>
    <name evidence="5" type="primary">HINT2</name>
    <name evidence="5" type="ORF">SK128_022407</name>
</gene>